<evidence type="ECO:0000256" key="1">
    <source>
        <dbReference type="ARBA" id="ARBA00022737"/>
    </source>
</evidence>
<feature type="domain" description="Proteasome adapter and scaffold protein ECM29 HEAT-repeat" evidence="2">
    <location>
        <begin position="375"/>
        <end position="430"/>
    </location>
</feature>
<dbReference type="InterPro" id="IPR016024">
    <property type="entry name" value="ARM-type_fold"/>
</dbReference>
<keyword evidence="1" id="KW-0677">Repeat</keyword>
<proteinExistence type="predicted"/>
<name>A0A5E4Q450_9NEOP</name>
<dbReference type="InterPro" id="IPR055443">
    <property type="entry name" value="HEAT_ECM29"/>
</dbReference>
<dbReference type="AlphaFoldDB" id="A0A5E4Q450"/>
<dbReference type="EMBL" id="FZQP02001271">
    <property type="protein sequence ID" value="VVC92330.1"/>
    <property type="molecule type" value="Genomic_DNA"/>
</dbReference>
<reference evidence="3 4" key="1">
    <citation type="submission" date="2017-07" db="EMBL/GenBank/DDBJ databases">
        <authorList>
            <person name="Talla V."/>
            <person name="Backstrom N."/>
        </authorList>
    </citation>
    <scope>NUCLEOTIDE SEQUENCE [LARGE SCALE GENOMIC DNA]</scope>
</reference>
<keyword evidence="4" id="KW-1185">Reference proteome</keyword>
<dbReference type="PANTHER" id="PTHR23346:SF19">
    <property type="entry name" value="PROTEASOME ADAPTER AND SCAFFOLD PROTEIN ECM29"/>
    <property type="match status" value="1"/>
</dbReference>
<evidence type="ECO:0000259" key="2">
    <source>
        <dbReference type="Pfam" id="PF24492"/>
    </source>
</evidence>
<dbReference type="GO" id="GO:0060090">
    <property type="term" value="F:molecular adaptor activity"/>
    <property type="evidence" value="ECO:0007669"/>
    <property type="project" value="TreeGrafter"/>
</dbReference>
<dbReference type="SUPFAM" id="SSF48371">
    <property type="entry name" value="ARM repeat"/>
    <property type="match status" value="1"/>
</dbReference>
<dbReference type="PANTHER" id="PTHR23346">
    <property type="entry name" value="TRANSLATIONAL ACTIVATOR GCN1-RELATED"/>
    <property type="match status" value="1"/>
</dbReference>
<organism evidence="3 4">
    <name type="scientific">Leptidea sinapis</name>
    <dbReference type="NCBI Taxonomy" id="189913"/>
    <lineage>
        <taxon>Eukaryota</taxon>
        <taxon>Metazoa</taxon>
        <taxon>Ecdysozoa</taxon>
        <taxon>Arthropoda</taxon>
        <taxon>Hexapoda</taxon>
        <taxon>Insecta</taxon>
        <taxon>Pterygota</taxon>
        <taxon>Neoptera</taxon>
        <taxon>Endopterygota</taxon>
        <taxon>Lepidoptera</taxon>
        <taxon>Glossata</taxon>
        <taxon>Ditrysia</taxon>
        <taxon>Papilionoidea</taxon>
        <taxon>Pieridae</taxon>
        <taxon>Dismorphiinae</taxon>
        <taxon>Leptidea</taxon>
    </lineage>
</organism>
<evidence type="ECO:0000313" key="3">
    <source>
        <dbReference type="EMBL" id="VVC92330.1"/>
    </source>
</evidence>
<dbReference type="Proteomes" id="UP000324832">
    <property type="component" value="Unassembled WGS sequence"/>
</dbReference>
<sequence>MCCGERFIKEFEIHLQIGESLVLCVEGVNSNENRDLWTDLPKEGDSKVKNADALAENDELLRWLLKELFTIGRHPHPHSRQATSIWLLALLKNCPEREPIRSSLPKLQEVFMDYLSENSDIVQDVASKGLSLVYQNSDESQKQALVGEIIEQLTSGKRAVAKVTLDTKIFEEGQLGTAPTGGNLSTYKELCSLASDLNQPDLLYKFMHLAHHNSVWNSKRGAAFGFHTIAVQAGAQLSEHLPKIVPRLYRYRFDPTPRIQTSMASIWHAIVPNTQATVQKYHKEILLDLVSNLTGAKNLHVSIEHLPSIWSQLFRVMDDVHEGTRQAATSCANLCIQASDVSQGKDGKEIVAVILPVLLETGITNVVKEVRSVSLKPFLGRLVPALVSATGELESAQLAHLSTMLADSAARHSLDELRARAATHHYTTDTHHAGRQRRAALAGRAAGQGRHAPLHHRHGAREFII</sequence>
<dbReference type="GO" id="GO:0036503">
    <property type="term" value="P:ERAD pathway"/>
    <property type="evidence" value="ECO:0007669"/>
    <property type="project" value="TreeGrafter"/>
</dbReference>
<dbReference type="InterPro" id="IPR011989">
    <property type="entry name" value="ARM-like"/>
</dbReference>
<gene>
    <name evidence="3" type="ORF">LSINAPIS_LOCUS4803</name>
</gene>
<dbReference type="Gene3D" id="1.25.10.10">
    <property type="entry name" value="Leucine-rich Repeat Variant"/>
    <property type="match status" value="3"/>
</dbReference>
<accession>A0A5E4Q450</accession>
<protein>
    <recommendedName>
        <fullName evidence="2">Proteasome adapter and scaffold protein ECM29 HEAT-repeat domain-containing protein</fullName>
    </recommendedName>
</protein>
<dbReference type="Pfam" id="PF24492">
    <property type="entry name" value="HEAT_ECM29"/>
    <property type="match status" value="1"/>
</dbReference>
<evidence type="ECO:0000313" key="4">
    <source>
        <dbReference type="Proteomes" id="UP000324832"/>
    </source>
</evidence>
<dbReference type="GO" id="GO:0005737">
    <property type="term" value="C:cytoplasm"/>
    <property type="evidence" value="ECO:0007669"/>
    <property type="project" value="TreeGrafter"/>
</dbReference>
<dbReference type="GO" id="GO:0005634">
    <property type="term" value="C:nucleus"/>
    <property type="evidence" value="ECO:0007669"/>
    <property type="project" value="TreeGrafter"/>
</dbReference>